<keyword evidence="1" id="KW-0479">Metal-binding</keyword>
<gene>
    <name evidence="3" type="ORF">SAMN04488127_0738</name>
</gene>
<name>A0A1H6UNQ2_9BACL</name>
<dbReference type="Proteomes" id="UP000199200">
    <property type="component" value="Unassembled WGS sequence"/>
</dbReference>
<dbReference type="STRING" id="426757.SAMN04488127_0738"/>
<dbReference type="Gene3D" id="3.90.850.10">
    <property type="entry name" value="Fumarylacetoacetase-like, C-terminal domain"/>
    <property type="match status" value="1"/>
</dbReference>
<protein>
    <submittedName>
        <fullName evidence="3">2-keto-4-pentenoate hydratase/2-oxohepta-3-ene-1,7-dioic acid hydratase (Catechol pathway)</fullName>
    </submittedName>
</protein>
<evidence type="ECO:0000313" key="4">
    <source>
        <dbReference type="Proteomes" id="UP000199200"/>
    </source>
</evidence>
<feature type="domain" description="Fumarylacetoacetase-like C-terminal" evidence="2">
    <location>
        <begin position="88"/>
        <end position="287"/>
    </location>
</feature>
<dbReference type="GO" id="GO:0003824">
    <property type="term" value="F:catalytic activity"/>
    <property type="evidence" value="ECO:0007669"/>
    <property type="project" value="InterPro"/>
</dbReference>
<dbReference type="EMBL" id="FNZF01000001">
    <property type="protein sequence ID" value="SEI89860.1"/>
    <property type="molecule type" value="Genomic_DNA"/>
</dbReference>
<dbReference type="GO" id="GO:0046872">
    <property type="term" value="F:metal ion binding"/>
    <property type="evidence" value="ECO:0007669"/>
    <property type="project" value="UniProtKB-KW"/>
</dbReference>
<dbReference type="Pfam" id="PF01557">
    <property type="entry name" value="FAA_hydrolase"/>
    <property type="match status" value="1"/>
</dbReference>
<dbReference type="SUPFAM" id="SSF56529">
    <property type="entry name" value="FAH"/>
    <property type="match status" value="1"/>
</dbReference>
<organism evidence="3 4">
    <name type="scientific">Bhargavaea ginsengi</name>
    <dbReference type="NCBI Taxonomy" id="426757"/>
    <lineage>
        <taxon>Bacteria</taxon>
        <taxon>Bacillati</taxon>
        <taxon>Bacillota</taxon>
        <taxon>Bacilli</taxon>
        <taxon>Bacillales</taxon>
        <taxon>Caryophanaceae</taxon>
        <taxon>Bhargavaea</taxon>
    </lineage>
</organism>
<dbReference type="PANTHER" id="PTHR11820">
    <property type="entry name" value="ACYLPYRUVASE"/>
    <property type="match status" value="1"/>
</dbReference>
<sequence>MRLATVKLEGNEAAVIIAGEKAVLVEEVNKAEGKKWATSLFGIIDSGQLGEMTDWYNREGKEKILSGAIVGEDTASLDYQPLYRNPSKIWGIGLNYVDHASDLGEVAPNTEPASFMKPTTSIIGPGESINIPRQSERTTAEAELGVIIGKVCKDVEEADAMDYIAGYTTIIDMTAEDILQRNPRYLTRSKSFDTFFSFGPQFVTPDEVEDLMKLEVSTVINGELHRKNTVDHMTFNPLNLVSFHSKVMTLLPGDIISTGTPGAVVINDGDVVECRIEGFEPLVNHVRDLKVKAKEELAAEAGV</sequence>
<dbReference type="InterPro" id="IPR011234">
    <property type="entry name" value="Fumarylacetoacetase-like_C"/>
</dbReference>
<evidence type="ECO:0000256" key="1">
    <source>
        <dbReference type="ARBA" id="ARBA00022723"/>
    </source>
</evidence>
<evidence type="ECO:0000313" key="3">
    <source>
        <dbReference type="EMBL" id="SEI89860.1"/>
    </source>
</evidence>
<reference evidence="4" key="1">
    <citation type="submission" date="2016-10" db="EMBL/GenBank/DDBJ databases">
        <authorList>
            <person name="Varghese N."/>
            <person name="Submissions S."/>
        </authorList>
    </citation>
    <scope>NUCLEOTIDE SEQUENCE [LARGE SCALE GENOMIC DNA]</scope>
    <source>
        <strain evidence="4">CGMCC 1.6763</strain>
    </source>
</reference>
<dbReference type="OrthoDB" id="9805307at2"/>
<accession>A0A1H6UNQ2</accession>
<dbReference type="InterPro" id="IPR036663">
    <property type="entry name" value="Fumarylacetoacetase_C_sf"/>
</dbReference>
<dbReference type="RefSeq" id="WP_092050042.1">
    <property type="nucleotide sequence ID" value="NZ_FNZF01000001.1"/>
</dbReference>
<evidence type="ECO:0000259" key="2">
    <source>
        <dbReference type="Pfam" id="PF01557"/>
    </source>
</evidence>
<proteinExistence type="predicted"/>
<dbReference type="AlphaFoldDB" id="A0A1H6UNQ2"/>
<keyword evidence="4" id="KW-1185">Reference proteome</keyword>